<dbReference type="PATRIC" id="fig|1202724.3.peg.220"/>
<comment type="caution">
    <text evidence="2">The sequence shown here is derived from an EMBL/GenBank/DDBJ whole genome shotgun (WGS) entry which is preliminary data.</text>
</comment>
<protein>
    <recommendedName>
        <fullName evidence="1">DUF7829 domain-containing protein</fullName>
    </recommendedName>
</protein>
<dbReference type="AlphaFoldDB" id="A0A0M9VGT2"/>
<proteinExistence type="predicted"/>
<dbReference type="InterPro" id="IPR057151">
    <property type="entry name" value="DUF7829"/>
</dbReference>
<dbReference type="EMBL" id="LIYD01000005">
    <property type="protein sequence ID" value="KOS04796.1"/>
    <property type="molecule type" value="Genomic_DNA"/>
</dbReference>
<organism evidence="2 3">
    <name type="scientific">Flavobacterium akiainvivens</name>
    <dbReference type="NCBI Taxonomy" id="1202724"/>
    <lineage>
        <taxon>Bacteria</taxon>
        <taxon>Pseudomonadati</taxon>
        <taxon>Bacteroidota</taxon>
        <taxon>Flavobacteriia</taxon>
        <taxon>Flavobacteriales</taxon>
        <taxon>Flavobacteriaceae</taxon>
        <taxon>Flavobacterium</taxon>
    </lineage>
</organism>
<evidence type="ECO:0000259" key="1">
    <source>
        <dbReference type="Pfam" id="PF25167"/>
    </source>
</evidence>
<reference evidence="2 3" key="1">
    <citation type="submission" date="2015-08" db="EMBL/GenBank/DDBJ databases">
        <title>Whole genome sequence of Flavobacterium akiainvivens IK-1T, from decaying Wikstroemia oahuensis, an endemic Hawaiian shrub.</title>
        <authorList>
            <person name="Wan X."/>
            <person name="Hou S."/>
            <person name="Saito J."/>
            <person name="Donachie S."/>
        </authorList>
    </citation>
    <scope>NUCLEOTIDE SEQUENCE [LARGE SCALE GENOMIC DNA]</scope>
    <source>
        <strain evidence="2 3">IK-1</strain>
    </source>
</reference>
<evidence type="ECO:0000313" key="2">
    <source>
        <dbReference type="EMBL" id="KOS04796.1"/>
    </source>
</evidence>
<evidence type="ECO:0000313" key="3">
    <source>
        <dbReference type="Proteomes" id="UP000037755"/>
    </source>
</evidence>
<accession>A0A0M9VGT2</accession>
<feature type="domain" description="DUF7829" evidence="1">
    <location>
        <begin position="47"/>
        <end position="93"/>
    </location>
</feature>
<keyword evidence="3" id="KW-1185">Reference proteome</keyword>
<name>A0A0M9VGT2_9FLAO</name>
<sequence length="104" mass="12131">MKTSYNTVIVIPNYFICLKVKLILGSISLTDFGMWCSQKVFVYKGLSEIYRKICTLLSFKYGLIISFRFSHMIQLANNALEHYKEFGNLFVPGFFKSMIYMRGL</sequence>
<dbReference type="Proteomes" id="UP000037755">
    <property type="component" value="Unassembled WGS sequence"/>
</dbReference>
<gene>
    <name evidence="2" type="ORF">AM493_01105</name>
</gene>
<dbReference type="Pfam" id="PF25167">
    <property type="entry name" value="DUF7829"/>
    <property type="match status" value="1"/>
</dbReference>